<keyword evidence="2" id="KW-1185">Reference proteome</keyword>
<comment type="caution">
    <text evidence="1">The sequence shown here is derived from an EMBL/GenBank/DDBJ whole genome shotgun (WGS) entry which is preliminary data.</text>
</comment>
<dbReference type="RefSeq" id="WP_135179590.1">
    <property type="nucleotide sequence ID" value="NZ_SPQT01000066.1"/>
</dbReference>
<protein>
    <submittedName>
        <fullName evidence="1">Uncharacterized protein</fullName>
    </submittedName>
</protein>
<evidence type="ECO:0000313" key="2">
    <source>
        <dbReference type="Proteomes" id="UP000297966"/>
    </source>
</evidence>
<name>A0A4Y9L185_9BRAD</name>
<evidence type="ECO:0000313" key="1">
    <source>
        <dbReference type="EMBL" id="TFV36477.1"/>
    </source>
</evidence>
<proteinExistence type="predicted"/>
<accession>A0A4Y9L185</accession>
<dbReference type="EMBL" id="SPQT01000066">
    <property type="protein sequence ID" value="TFV36477.1"/>
    <property type="molecule type" value="Genomic_DNA"/>
</dbReference>
<dbReference type="OrthoDB" id="8246578at2"/>
<gene>
    <name evidence="1" type="ORF">E4K65_45270</name>
</gene>
<reference evidence="1 2" key="1">
    <citation type="submission" date="2019-03" db="EMBL/GenBank/DDBJ databases">
        <title>Bradyrhizobium diversity isolated from nodules of Chamaecrista fasciculata.</title>
        <authorList>
            <person name="Klepa M.S."/>
            <person name="Urquiaga M.O."/>
            <person name="Hungria M."/>
            <person name="Delamuta J.R."/>
        </authorList>
    </citation>
    <scope>NUCLEOTIDE SEQUENCE [LARGE SCALE GENOMIC DNA]</scope>
    <source>
        <strain evidence="1 2">CNPSo 3448</strain>
    </source>
</reference>
<sequence length="76" mass="8573">MKILDDANAELCRHRDLALTAYARRLLARGADIDGEEFRADLSKYAGELEAWRSKALEGLQQLVEAMMERPSATLH</sequence>
<dbReference type="AlphaFoldDB" id="A0A4Y9L185"/>
<organism evidence="1 2">
    <name type="scientific">Bradyrhizobium niftali</name>
    <dbReference type="NCBI Taxonomy" id="2560055"/>
    <lineage>
        <taxon>Bacteria</taxon>
        <taxon>Pseudomonadati</taxon>
        <taxon>Pseudomonadota</taxon>
        <taxon>Alphaproteobacteria</taxon>
        <taxon>Hyphomicrobiales</taxon>
        <taxon>Nitrobacteraceae</taxon>
        <taxon>Bradyrhizobium</taxon>
    </lineage>
</organism>
<dbReference type="Proteomes" id="UP000297966">
    <property type="component" value="Unassembled WGS sequence"/>
</dbReference>